<keyword evidence="3 6" id="KW-0653">Protein transport</keyword>
<dbReference type="OrthoDB" id="9795145at2"/>
<keyword evidence="6" id="KW-0963">Cytoplasm</keyword>
<feature type="compositionally biased region" description="Polar residues" evidence="7">
    <location>
        <begin position="9"/>
        <end position="28"/>
    </location>
</feature>
<evidence type="ECO:0000256" key="2">
    <source>
        <dbReference type="ARBA" id="ARBA00022448"/>
    </source>
</evidence>
<dbReference type="InterPro" id="IPR035958">
    <property type="entry name" value="SecB-like_sf"/>
</dbReference>
<keyword evidence="2 6" id="KW-0813">Transport</keyword>
<dbReference type="PRINTS" id="PR01594">
    <property type="entry name" value="SECBCHAPRONE"/>
</dbReference>
<name>A0A0M6YFN6_9RHOB</name>
<comment type="subunit">
    <text evidence="6">Homotetramer, a dimer of dimers. One homotetramer interacts with 1 SecA dimer.</text>
</comment>
<dbReference type="AlphaFoldDB" id="A0A0M6YFN6"/>
<accession>A0A0M6YFN6</accession>
<dbReference type="GO" id="GO:0006457">
    <property type="term" value="P:protein folding"/>
    <property type="evidence" value="ECO:0007669"/>
    <property type="project" value="UniProtKB-UniRule"/>
</dbReference>
<sequence length="178" mass="19850">MADKDQTTKTENGADTPTPNGAAQPQQMPQTQVLGQFIRDLSFENVAIQKGVKMEGQPDINVQVGLEAKKRSTEGQYEVAVKLNVTAKMKDNDDIVFAMELDYAGVFAISNVPENQMHPYLMIECPRLLFPFLRRIVSDVSRDGGFPPLNLENIDFVTLYRNELTRRAQSEGEATTPS</sequence>
<dbReference type="EMBL" id="CXSU01000011">
    <property type="protein sequence ID" value="CTQ49171.1"/>
    <property type="molecule type" value="Genomic_DNA"/>
</dbReference>
<dbReference type="GO" id="GO:0051082">
    <property type="term" value="F:unfolded protein binding"/>
    <property type="evidence" value="ECO:0007669"/>
    <property type="project" value="InterPro"/>
</dbReference>
<dbReference type="SUPFAM" id="SSF54611">
    <property type="entry name" value="SecB-like"/>
    <property type="match status" value="1"/>
</dbReference>
<evidence type="ECO:0000256" key="1">
    <source>
        <dbReference type="ARBA" id="ARBA00009990"/>
    </source>
</evidence>
<evidence type="ECO:0000256" key="4">
    <source>
        <dbReference type="ARBA" id="ARBA00023010"/>
    </source>
</evidence>
<evidence type="ECO:0000256" key="5">
    <source>
        <dbReference type="ARBA" id="ARBA00023186"/>
    </source>
</evidence>
<comment type="similarity">
    <text evidence="1 6">Belongs to the SecB family.</text>
</comment>
<keyword evidence="5 6" id="KW-0143">Chaperone</keyword>
<dbReference type="NCBIfam" id="NF004392">
    <property type="entry name" value="PRK05751.1-3"/>
    <property type="match status" value="1"/>
</dbReference>
<evidence type="ECO:0000256" key="3">
    <source>
        <dbReference type="ARBA" id="ARBA00022927"/>
    </source>
</evidence>
<gene>
    <name evidence="6 8" type="primary">secB</name>
    <name evidence="8" type="ORF">JDO7802_01182</name>
</gene>
<dbReference type="Gene3D" id="3.10.420.10">
    <property type="entry name" value="SecB-like"/>
    <property type="match status" value="1"/>
</dbReference>
<dbReference type="PANTHER" id="PTHR36918:SF1">
    <property type="entry name" value="PROTEIN-EXPORT PROTEIN SECB"/>
    <property type="match status" value="1"/>
</dbReference>
<evidence type="ECO:0000256" key="7">
    <source>
        <dbReference type="SAM" id="MobiDB-lite"/>
    </source>
</evidence>
<protein>
    <recommendedName>
        <fullName evidence="6">Protein-export protein SecB</fullName>
    </recommendedName>
</protein>
<keyword evidence="4 6" id="KW-0811">Translocation</keyword>
<keyword evidence="9" id="KW-1185">Reference proteome</keyword>
<evidence type="ECO:0000313" key="9">
    <source>
        <dbReference type="Proteomes" id="UP000049222"/>
    </source>
</evidence>
<dbReference type="GO" id="GO:0051262">
    <property type="term" value="P:protein tetramerization"/>
    <property type="evidence" value="ECO:0007669"/>
    <property type="project" value="InterPro"/>
</dbReference>
<dbReference type="GO" id="GO:0005737">
    <property type="term" value="C:cytoplasm"/>
    <property type="evidence" value="ECO:0007669"/>
    <property type="project" value="UniProtKB-SubCell"/>
</dbReference>
<dbReference type="HAMAP" id="MF_00821">
    <property type="entry name" value="SecB"/>
    <property type="match status" value="1"/>
</dbReference>
<dbReference type="GO" id="GO:0015031">
    <property type="term" value="P:protein transport"/>
    <property type="evidence" value="ECO:0007669"/>
    <property type="project" value="UniProtKB-UniRule"/>
</dbReference>
<reference evidence="8 9" key="1">
    <citation type="submission" date="2015-07" db="EMBL/GenBank/DDBJ databases">
        <authorList>
            <person name="Noorani M."/>
        </authorList>
    </citation>
    <scope>NUCLEOTIDE SEQUENCE [LARGE SCALE GENOMIC DNA]</scope>
    <source>
        <strain evidence="8 9">CECT 7802</strain>
    </source>
</reference>
<dbReference type="NCBIfam" id="TIGR00809">
    <property type="entry name" value="secB"/>
    <property type="match status" value="1"/>
</dbReference>
<dbReference type="Pfam" id="PF02556">
    <property type="entry name" value="SecB"/>
    <property type="match status" value="1"/>
</dbReference>
<dbReference type="Proteomes" id="UP000049222">
    <property type="component" value="Unassembled WGS sequence"/>
</dbReference>
<dbReference type="STRING" id="420998.JDO7802_01182"/>
<dbReference type="PANTHER" id="PTHR36918">
    <property type="match status" value="1"/>
</dbReference>
<organism evidence="8 9">
    <name type="scientific">Jannaschia donghaensis</name>
    <dbReference type="NCBI Taxonomy" id="420998"/>
    <lineage>
        <taxon>Bacteria</taxon>
        <taxon>Pseudomonadati</taxon>
        <taxon>Pseudomonadota</taxon>
        <taxon>Alphaproteobacteria</taxon>
        <taxon>Rhodobacterales</taxon>
        <taxon>Roseobacteraceae</taxon>
        <taxon>Jannaschia</taxon>
    </lineage>
</organism>
<evidence type="ECO:0000256" key="6">
    <source>
        <dbReference type="HAMAP-Rule" id="MF_00821"/>
    </source>
</evidence>
<proteinExistence type="inferred from homology"/>
<dbReference type="RefSeq" id="WP_083481041.1">
    <property type="nucleotide sequence ID" value="NZ_CXSU01000011.1"/>
</dbReference>
<evidence type="ECO:0000313" key="8">
    <source>
        <dbReference type="EMBL" id="CTQ49171.1"/>
    </source>
</evidence>
<feature type="region of interest" description="Disordered" evidence="7">
    <location>
        <begin position="1"/>
        <end position="28"/>
    </location>
</feature>
<comment type="subcellular location">
    <subcellularLocation>
        <location evidence="6">Cytoplasm</location>
    </subcellularLocation>
</comment>
<dbReference type="InterPro" id="IPR003708">
    <property type="entry name" value="SecB"/>
</dbReference>
<comment type="function">
    <text evidence="6">One of the proteins required for the normal export of preproteins out of the cell cytoplasm. It is a molecular chaperone that binds to a subset of precursor proteins, maintaining them in a translocation-competent state. It also specifically binds to its receptor SecA.</text>
</comment>